<dbReference type="Gene3D" id="1.50.10.150">
    <property type="entry name" value="Voltage-dependent anion channel"/>
    <property type="match status" value="1"/>
</dbReference>
<feature type="transmembrane region" description="Helical" evidence="5">
    <location>
        <begin position="267"/>
        <end position="285"/>
    </location>
</feature>
<keyword evidence="4 5" id="KW-0472">Membrane</keyword>
<keyword evidence="2 5" id="KW-0812">Transmembrane</keyword>
<feature type="transmembrane region" description="Helical" evidence="5">
    <location>
        <begin position="237"/>
        <end position="261"/>
    </location>
</feature>
<comment type="caution">
    <text evidence="6">The sequence shown here is derived from an EMBL/GenBank/DDBJ whole genome shotgun (WGS) entry which is preliminary data.</text>
</comment>
<protein>
    <submittedName>
        <fullName evidence="6">Uncharacterized protein</fullName>
    </submittedName>
</protein>
<name>A0A6I3L4C2_9NOCA</name>
<dbReference type="EMBL" id="WMBB01000011">
    <property type="protein sequence ID" value="MTE15790.1"/>
    <property type="molecule type" value="Genomic_DNA"/>
</dbReference>
<feature type="transmembrane region" description="Helical" evidence="5">
    <location>
        <begin position="74"/>
        <end position="98"/>
    </location>
</feature>
<dbReference type="InterPro" id="IPR038665">
    <property type="entry name" value="Voltage-dep_anion_channel_sf"/>
</dbReference>
<feature type="transmembrane region" description="Helical" evidence="5">
    <location>
        <begin position="138"/>
        <end position="158"/>
    </location>
</feature>
<gene>
    <name evidence="6" type="ORF">GLP40_23835</name>
</gene>
<dbReference type="Pfam" id="PF03595">
    <property type="entry name" value="SLAC1"/>
    <property type="match status" value="1"/>
</dbReference>
<proteinExistence type="predicted"/>
<dbReference type="InterPro" id="IPR004695">
    <property type="entry name" value="SLAC1/Mae1/Ssu1/TehA"/>
</dbReference>
<evidence type="ECO:0000256" key="3">
    <source>
        <dbReference type="ARBA" id="ARBA00022989"/>
    </source>
</evidence>
<evidence type="ECO:0000256" key="1">
    <source>
        <dbReference type="ARBA" id="ARBA00004141"/>
    </source>
</evidence>
<feature type="transmembrane region" description="Helical" evidence="5">
    <location>
        <begin position="170"/>
        <end position="189"/>
    </location>
</feature>
<feature type="transmembrane region" description="Helical" evidence="5">
    <location>
        <begin position="110"/>
        <end position="132"/>
    </location>
</feature>
<evidence type="ECO:0000256" key="4">
    <source>
        <dbReference type="ARBA" id="ARBA00023136"/>
    </source>
</evidence>
<dbReference type="Proteomes" id="UP000432464">
    <property type="component" value="Unassembled WGS sequence"/>
</dbReference>
<dbReference type="AlphaFoldDB" id="A0A6I3L4C2"/>
<dbReference type="GO" id="GO:0016020">
    <property type="term" value="C:membrane"/>
    <property type="evidence" value="ECO:0007669"/>
    <property type="project" value="UniProtKB-SubCell"/>
</dbReference>
<evidence type="ECO:0000256" key="5">
    <source>
        <dbReference type="SAM" id="Phobius"/>
    </source>
</evidence>
<organism evidence="6 7">
    <name type="scientific">Nocardia aurantiaca</name>
    <dbReference type="NCBI Taxonomy" id="2675850"/>
    <lineage>
        <taxon>Bacteria</taxon>
        <taxon>Bacillati</taxon>
        <taxon>Actinomycetota</taxon>
        <taxon>Actinomycetes</taxon>
        <taxon>Mycobacteriales</taxon>
        <taxon>Nocardiaceae</taxon>
        <taxon>Nocardia</taxon>
    </lineage>
</organism>
<evidence type="ECO:0000256" key="2">
    <source>
        <dbReference type="ARBA" id="ARBA00022692"/>
    </source>
</evidence>
<comment type="subcellular location">
    <subcellularLocation>
        <location evidence="1">Membrane</location>
        <topology evidence="1">Multi-pass membrane protein</topology>
    </subcellularLocation>
</comment>
<dbReference type="GO" id="GO:0055085">
    <property type="term" value="P:transmembrane transport"/>
    <property type="evidence" value="ECO:0007669"/>
    <property type="project" value="InterPro"/>
</dbReference>
<dbReference type="CDD" id="cd09319">
    <property type="entry name" value="TDT_like_1"/>
    <property type="match status" value="1"/>
</dbReference>
<feature type="transmembrane region" description="Helical" evidence="5">
    <location>
        <begin position="201"/>
        <end position="225"/>
    </location>
</feature>
<sequence>MATGIISVGTHLTGYETVSQLLLALAGIVWLVLAADFVSRRLWNHQRWQSEANTPGALTAVAATTVLGTRLSLLGWHVAATTLLAVAAVVWPVLLVMVMRHWNRRMPGAVFLVCVSTEGLAVLAATLAHAGVGDWPAVAALVCFFLGLLLYPVAFAHFDRAEIWRGSGDQWVMTGALAISTLAGSKLAAWPHWTGIPHTVLRAATVVLLAMNLLSYVILVVAELIRIRPGYSVRRWATVFPLGMTAVAALSTGTTLHVAWLGTLGRALLFVAGAVWVLVVAELVATRRPARPESSPA</sequence>
<accession>A0A6I3L4C2</accession>
<keyword evidence="3 5" id="KW-1133">Transmembrane helix</keyword>
<feature type="transmembrane region" description="Helical" evidence="5">
    <location>
        <begin position="20"/>
        <end position="38"/>
    </location>
</feature>
<evidence type="ECO:0000313" key="6">
    <source>
        <dbReference type="EMBL" id="MTE15790.1"/>
    </source>
</evidence>
<keyword evidence="7" id="KW-1185">Reference proteome</keyword>
<reference evidence="6 7" key="1">
    <citation type="submission" date="2019-11" db="EMBL/GenBank/DDBJ databases">
        <title>Nocardia sp. nov. CT2-14 isolated from soil.</title>
        <authorList>
            <person name="Kanchanasin P."/>
            <person name="Tanasupawat S."/>
            <person name="Yuki M."/>
            <person name="Kudo T."/>
        </authorList>
    </citation>
    <scope>NUCLEOTIDE SEQUENCE [LARGE SCALE GENOMIC DNA]</scope>
    <source>
        <strain evidence="6 7">CT2-14</strain>
    </source>
</reference>
<evidence type="ECO:0000313" key="7">
    <source>
        <dbReference type="Proteomes" id="UP000432464"/>
    </source>
</evidence>